<evidence type="ECO:0000313" key="2">
    <source>
        <dbReference type="EMBL" id="KAF1968029.1"/>
    </source>
</evidence>
<keyword evidence="3" id="KW-1185">Reference proteome</keyword>
<dbReference type="EMBL" id="ML976725">
    <property type="protein sequence ID" value="KAF1968029.1"/>
    <property type="molecule type" value="Genomic_DNA"/>
</dbReference>
<evidence type="ECO:0000313" key="3">
    <source>
        <dbReference type="Proteomes" id="UP000800036"/>
    </source>
</evidence>
<gene>
    <name evidence="2" type="ORF">BU23DRAFT_541832</name>
</gene>
<dbReference type="AlphaFoldDB" id="A0A6A5UVM9"/>
<name>A0A6A5UVM9_9PLEO</name>
<sequence length="150" mass="16733">KLRKVAKLCKKKIVEEKRVAREAAKVAREKERAEKAAERAREKEARDAAKALQSAQKGKRKASQPSTQSNKRQKRVVDAVLTVDALGAALAAPTKTTRRGRNVKLLCKYSRLRNSVSTFVIIVSEIPARPTQEHQNRDSTHTTVWGVPVV</sequence>
<reference evidence="2" key="1">
    <citation type="journal article" date="2020" name="Stud. Mycol.">
        <title>101 Dothideomycetes genomes: a test case for predicting lifestyles and emergence of pathogens.</title>
        <authorList>
            <person name="Haridas S."/>
            <person name="Albert R."/>
            <person name="Binder M."/>
            <person name="Bloem J."/>
            <person name="Labutti K."/>
            <person name="Salamov A."/>
            <person name="Andreopoulos B."/>
            <person name="Baker S."/>
            <person name="Barry K."/>
            <person name="Bills G."/>
            <person name="Bluhm B."/>
            <person name="Cannon C."/>
            <person name="Castanera R."/>
            <person name="Culley D."/>
            <person name="Daum C."/>
            <person name="Ezra D."/>
            <person name="Gonzalez J."/>
            <person name="Henrissat B."/>
            <person name="Kuo A."/>
            <person name="Liang C."/>
            <person name="Lipzen A."/>
            <person name="Lutzoni F."/>
            <person name="Magnuson J."/>
            <person name="Mondo S."/>
            <person name="Nolan M."/>
            <person name="Ohm R."/>
            <person name="Pangilinan J."/>
            <person name="Park H.-J."/>
            <person name="Ramirez L."/>
            <person name="Alfaro M."/>
            <person name="Sun H."/>
            <person name="Tritt A."/>
            <person name="Yoshinaga Y."/>
            <person name="Zwiers L.-H."/>
            <person name="Turgeon B."/>
            <person name="Goodwin S."/>
            <person name="Spatafora J."/>
            <person name="Crous P."/>
            <person name="Grigoriev I."/>
        </authorList>
    </citation>
    <scope>NUCLEOTIDE SEQUENCE</scope>
    <source>
        <strain evidence="2">CBS 107.79</strain>
    </source>
</reference>
<protein>
    <submittedName>
        <fullName evidence="2">Uncharacterized protein</fullName>
    </submittedName>
</protein>
<feature type="compositionally biased region" description="Basic and acidic residues" evidence="1">
    <location>
        <begin position="20"/>
        <end position="49"/>
    </location>
</feature>
<evidence type="ECO:0000256" key="1">
    <source>
        <dbReference type="SAM" id="MobiDB-lite"/>
    </source>
</evidence>
<accession>A0A6A5UVM9</accession>
<proteinExistence type="predicted"/>
<feature type="region of interest" description="Disordered" evidence="1">
    <location>
        <begin position="20"/>
        <end position="75"/>
    </location>
</feature>
<feature type="non-terminal residue" evidence="2">
    <location>
        <position position="1"/>
    </location>
</feature>
<organism evidence="2 3">
    <name type="scientific">Bimuria novae-zelandiae CBS 107.79</name>
    <dbReference type="NCBI Taxonomy" id="1447943"/>
    <lineage>
        <taxon>Eukaryota</taxon>
        <taxon>Fungi</taxon>
        <taxon>Dikarya</taxon>
        <taxon>Ascomycota</taxon>
        <taxon>Pezizomycotina</taxon>
        <taxon>Dothideomycetes</taxon>
        <taxon>Pleosporomycetidae</taxon>
        <taxon>Pleosporales</taxon>
        <taxon>Massarineae</taxon>
        <taxon>Didymosphaeriaceae</taxon>
        <taxon>Bimuria</taxon>
    </lineage>
</organism>
<dbReference type="Proteomes" id="UP000800036">
    <property type="component" value="Unassembled WGS sequence"/>
</dbReference>